<evidence type="ECO:0000256" key="2">
    <source>
        <dbReference type="ARBA" id="ARBA00022552"/>
    </source>
</evidence>
<comment type="function">
    <text evidence="6">Phosphorolytic 3'-5' exoribonuclease that plays an important role in tRNA 3'-end maturation. Removes nucleotide residues following the 3'-CCA terminus of tRNAs; can also add nucleotides to the ends of RNA molecules by using nucleoside diphosphates as substrates, but this may not be physiologically important. Probably plays a role in initiation of 16S rRNA degradation (leading to ribosome degradation) during starvation.</text>
</comment>
<accession>A0A523YPR5</accession>
<feature type="domain" description="Exoribonuclease phosphorolytic" evidence="8">
    <location>
        <begin position="157"/>
        <end position="221"/>
    </location>
</feature>
<dbReference type="InterPro" id="IPR020568">
    <property type="entry name" value="Ribosomal_Su5_D2-typ_SF"/>
</dbReference>
<keyword evidence="6 9" id="KW-0808">Transferase</keyword>
<gene>
    <name evidence="6" type="primary">rph</name>
    <name evidence="9" type="ORF">E3J33_01730</name>
</gene>
<dbReference type="GO" id="GO:0009022">
    <property type="term" value="F:tRNA nucleotidyltransferase activity"/>
    <property type="evidence" value="ECO:0007669"/>
    <property type="project" value="UniProtKB-UniRule"/>
</dbReference>
<comment type="caution">
    <text evidence="9">The sequence shown here is derived from an EMBL/GenBank/DDBJ whole genome shotgun (WGS) entry which is preliminary data.</text>
</comment>
<dbReference type="InterPro" id="IPR002381">
    <property type="entry name" value="RNase_PH_bac-type"/>
</dbReference>
<dbReference type="PANTHER" id="PTHR11953:SF0">
    <property type="entry name" value="EXOSOME COMPLEX COMPONENT RRP41"/>
    <property type="match status" value="1"/>
</dbReference>
<dbReference type="GO" id="GO:0016075">
    <property type="term" value="P:rRNA catabolic process"/>
    <property type="evidence" value="ECO:0007669"/>
    <property type="project" value="UniProtKB-UniRule"/>
</dbReference>
<dbReference type="EC" id="2.7.7.56" evidence="6"/>
<protein>
    <recommendedName>
        <fullName evidence="6">Ribonuclease PH</fullName>
        <shortName evidence="6">RNase PH</shortName>
        <ecNumber evidence="6">2.7.7.56</ecNumber>
    </recommendedName>
    <alternativeName>
        <fullName evidence="6">tRNA nucleotidyltransferase</fullName>
    </alternativeName>
</protein>
<dbReference type="NCBIfam" id="TIGR01966">
    <property type="entry name" value="RNasePH"/>
    <property type="match status" value="1"/>
</dbReference>
<evidence type="ECO:0000259" key="7">
    <source>
        <dbReference type="Pfam" id="PF01138"/>
    </source>
</evidence>
<evidence type="ECO:0000256" key="3">
    <source>
        <dbReference type="ARBA" id="ARBA00022555"/>
    </source>
</evidence>
<dbReference type="Pfam" id="PF01138">
    <property type="entry name" value="RNase_PH"/>
    <property type="match status" value="1"/>
</dbReference>
<dbReference type="InterPro" id="IPR050080">
    <property type="entry name" value="RNase_PH"/>
</dbReference>
<dbReference type="Gene3D" id="3.30.230.70">
    <property type="entry name" value="GHMP Kinase, N-terminal domain"/>
    <property type="match status" value="1"/>
</dbReference>
<dbReference type="PANTHER" id="PTHR11953">
    <property type="entry name" value="EXOSOME COMPLEX COMPONENT"/>
    <property type="match status" value="1"/>
</dbReference>
<evidence type="ECO:0000313" key="9">
    <source>
        <dbReference type="EMBL" id="TET93513.1"/>
    </source>
</evidence>
<dbReference type="PROSITE" id="PS01277">
    <property type="entry name" value="RIBONUCLEASE_PH"/>
    <property type="match status" value="1"/>
</dbReference>
<keyword evidence="4 6" id="KW-0819">tRNA processing</keyword>
<evidence type="ECO:0000256" key="6">
    <source>
        <dbReference type="HAMAP-Rule" id="MF_00564"/>
    </source>
</evidence>
<dbReference type="InterPro" id="IPR001247">
    <property type="entry name" value="ExoRNase_PH_dom1"/>
</dbReference>
<dbReference type="SUPFAM" id="SSF54211">
    <property type="entry name" value="Ribosomal protein S5 domain 2-like"/>
    <property type="match status" value="1"/>
</dbReference>
<keyword evidence="2 6" id="KW-0698">rRNA processing</keyword>
<dbReference type="Proteomes" id="UP000316925">
    <property type="component" value="Unassembled WGS sequence"/>
</dbReference>
<dbReference type="GO" id="GO:0000175">
    <property type="term" value="F:3'-5'-RNA exonuclease activity"/>
    <property type="evidence" value="ECO:0007669"/>
    <property type="project" value="UniProtKB-UniRule"/>
</dbReference>
<evidence type="ECO:0000313" key="10">
    <source>
        <dbReference type="Proteomes" id="UP000316925"/>
    </source>
</evidence>
<dbReference type="GO" id="GO:0031125">
    <property type="term" value="P:rRNA 3'-end processing"/>
    <property type="evidence" value="ECO:0007669"/>
    <property type="project" value="UniProtKB-ARBA"/>
</dbReference>
<dbReference type="Pfam" id="PF03725">
    <property type="entry name" value="RNase_PH_C"/>
    <property type="match status" value="1"/>
</dbReference>
<dbReference type="SUPFAM" id="SSF55666">
    <property type="entry name" value="Ribonuclease PH domain 2-like"/>
    <property type="match status" value="1"/>
</dbReference>
<feature type="domain" description="Exoribonuclease phosphorolytic" evidence="7">
    <location>
        <begin position="10"/>
        <end position="139"/>
    </location>
</feature>
<dbReference type="InterPro" id="IPR036345">
    <property type="entry name" value="ExoRNase_PH_dom2_sf"/>
</dbReference>
<evidence type="ECO:0000256" key="5">
    <source>
        <dbReference type="ARBA" id="ARBA00022884"/>
    </source>
</evidence>
<proteinExistence type="inferred from homology"/>
<reference evidence="9 10" key="1">
    <citation type="submission" date="2019-03" db="EMBL/GenBank/DDBJ databases">
        <title>Metabolic potential of uncultured bacteria and archaea associated with petroleum seepage in deep-sea sediments.</title>
        <authorList>
            <person name="Dong X."/>
            <person name="Hubert C."/>
        </authorList>
    </citation>
    <scope>NUCLEOTIDE SEQUENCE [LARGE SCALE GENOMIC DNA]</scope>
    <source>
        <strain evidence="9">E29_bin28</strain>
    </source>
</reference>
<sequence>MRRDGRSADELRKVTIERNFVKYAQGSTLISFGDTKVVCTAMVEEGVPAFLRGGNEGWLTAEYSLLPYSTPTRSLREVNQRRGRSYEIQRLIGRSLRAVVDLARLGERTIWIDCDVLQADGGTRCASITGAFVALVDADRWLKEKGIVGDSIIKDSLAAVSVGISQGEKLLDLSFQEDSQASVDMNVVMTGKKELVEVQVSGEGTSFSRAMLSKLLDLAEAGIAKLIQVEKGAIGIDEWNWC</sequence>
<dbReference type="InterPro" id="IPR015847">
    <property type="entry name" value="ExoRNase_PH_dom2"/>
</dbReference>
<name>A0A523YPR5_UNCAE</name>
<keyword evidence="5" id="KW-0694">RNA-binding</keyword>
<keyword evidence="3 6" id="KW-0820">tRNA-binding</keyword>
<organism evidence="9 10">
    <name type="scientific">Aerophobetes bacterium</name>
    <dbReference type="NCBI Taxonomy" id="2030807"/>
    <lineage>
        <taxon>Bacteria</taxon>
        <taxon>Candidatus Aerophobota</taxon>
    </lineage>
</organism>
<comment type="similarity">
    <text evidence="1 6">Belongs to the RNase PH family.</text>
</comment>
<evidence type="ECO:0000256" key="1">
    <source>
        <dbReference type="ARBA" id="ARBA00006678"/>
    </source>
</evidence>
<keyword evidence="6 9" id="KW-0548">Nucleotidyltransferase</keyword>
<evidence type="ECO:0000259" key="8">
    <source>
        <dbReference type="Pfam" id="PF03725"/>
    </source>
</evidence>
<evidence type="ECO:0000256" key="4">
    <source>
        <dbReference type="ARBA" id="ARBA00022694"/>
    </source>
</evidence>
<comment type="catalytic activity">
    <reaction evidence="6">
        <text>tRNA(n+1) + phosphate = tRNA(n) + a ribonucleoside 5'-diphosphate</text>
        <dbReference type="Rhea" id="RHEA:10628"/>
        <dbReference type="Rhea" id="RHEA-COMP:17343"/>
        <dbReference type="Rhea" id="RHEA-COMP:17344"/>
        <dbReference type="ChEBI" id="CHEBI:43474"/>
        <dbReference type="ChEBI" id="CHEBI:57930"/>
        <dbReference type="ChEBI" id="CHEBI:173114"/>
        <dbReference type="EC" id="2.7.7.56"/>
    </reaction>
</comment>
<dbReference type="InterPro" id="IPR018336">
    <property type="entry name" value="RNase_PH_CS"/>
</dbReference>
<dbReference type="GO" id="GO:0008033">
    <property type="term" value="P:tRNA processing"/>
    <property type="evidence" value="ECO:0007669"/>
    <property type="project" value="UniProtKB-UniRule"/>
</dbReference>
<dbReference type="GO" id="GO:0000049">
    <property type="term" value="F:tRNA binding"/>
    <property type="evidence" value="ECO:0007669"/>
    <property type="project" value="UniProtKB-UniRule"/>
</dbReference>
<dbReference type="HAMAP" id="MF_00564">
    <property type="entry name" value="RNase_PH"/>
    <property type="match status" value="1"/>
</dbReference>
<dbReference type="EMBL" id="SOIJ01000099">
    <property type="protein sequence ID" value="TET93513.1"/>
    <property type="molecule type" value="Genomic_DNA"/>
</dbReference>
<feature type="binding site" evidence="6">
    <location>
        <begin position="122"/>
        <end position="124"/>
    </location>
    <ligand>
        <name>phosphate</name>
        <dbReference type="ChEBI" id="CHEBI:43474"/>
        <note>substrate</note>
    </ligand>
</feature>
<feature type="binding site" evidence="6">
    <location>
        <position position="84"/>
    </location>
    <ligand>
        <name>phosphate</name>
        <dbReference type="ChEBI" id="CHEBI:43474"/>
        <note>substrate</note>
    </ligand>
</feature>
<dbReference type="FunFam" id="3.30.230.70:FF:000003">
    <property type="entry name" value="Ribonuclease PH"/>
    <property type="match status" value="1"/>
</dbReference>
<dbReference type="CDD" id="cd11362">
    <property type="entry name" value="RNase_PH_bact"/>
    <property type="match status" value="1"/>
</dbReference>
<dbReference type="InterPro" id="IPR027408">
    <property type="entry name" value="PNPase/RNase_PH_dom_sf"/>
</dbReference>
<dbReference type="AlphaFoldDB" id="A0A523YPR5"/>
<comment type="subunit">
    <text evidence="6">Homohexameric ring arranged as a trimer of dimers.</text>
</comment>